<evidence type="ECO:0000313" key="4">
    <source>
        <dbReference type="Proteomes" id="UP000381093"/>
    </source>
</evidence>
<sequence>MNALVKKLLHVCITVPDVDQALKFYRDVLGFVSTFETRTDEADGPLLGFAEDEISIYAHHILTAGADPKHATEINLIEYTKPATMIGDGPYDLMNQVGITRLALLVENTREAFEKISAYEGVEVVCEPKDIIIRKPGGNLTMTWFSFKDPYGVFITIAEPPKA</sequence>
<proteinExistence type="predicted"/>
<name>A0A5E7E5C2_PSEFL</name>
<dbReference type="InterPro" id="IPR037523">
    <property type="entry name" value="VOC_core"/>
</dbReference>
<reference evidence="3 4" key="1">
    <citation type="submission" date="2019-09" db="EMBL/GenBank/DDBJ databases">
        <authorList>
            <person name="Chandra G."/>
            <person name="Truman W A."/>
        </authorList>
    </citation>
    <scope>NUCLEOTIDE SEQUENCE [LARGE SCALE GENOMIC DNA]</scope>
    <source>
        <strain evidence="3">PS710</strain>
    </source>
</reference>
<dbReference type="AlphaFoldDB" id="A0A5E7E5C2"/>
<dbReference type="InterPro" id="IPR018146">
    <property type="entry name" value="Glyoxalase_1_CS"/>
</dbReference>
<gene>
    <name evidence="3" type="ORF">PS710_04303</name>
</gene>
<evidence type="ECO:0000256" key="1">
    <source>
        <dbReference type="ARBA" id="ARBA00022723"/>
    </source>
</evidence>
<organism evidence="3 4">
    <name type="scientific">Pseudomonas fluorescens</name>
    <dbReference type="NCBI Taxonomy" id="294"/>
    <lineage>
        <taxon>Bacteria</taxon>
        <taxon>Pseudomonadati</taxon>
        <taxon>Pseudomonadota</taxon>
        <taxon>Gammaproteobacteria</taxon>
        <taxon>Pseudomonadales</taxon>
        <taxon>Pseudomonadaceae</taxon>
        <taxon>Pseudomonas</taxon>
    </lineage>
</organism>
<protein>
    <recommendedName>
        <fullName evidence="2">VOC domain-containing protein</fullName>
    </recommendedName>
</protein>
<dbReference type="GO" id="GO:0046872">
    <property type="term" value="F:metal ion binding"/>
    <property type="evidence" value="ECO:0007669"/>
    <property type="project" value="UniProtKB-KW"/>
</dbReference>
<dbReference type="RefSeq" id="WP_150766270.1">
    <property type="nucleotide sequence ID" value="NZ_CABVHW010000017.1"/>
</dbReference>
<dbReference type="EMBL" id="CABVHW010000017">
    <property type="protein sequence ID" value="VVO21875.1"/>
    <property type="molecule type" value="Genomic_DNA"/>
</dbReference>
<dbReference type="Proteomes" id="UP000381093">
    <property type="component" value="Unassembled WGS sequence"/>
</dbReference>
<evidence type="ECO:0000259" key="2">
    <source>
        <dbReference type="PROSITE" id="PS51819"/>
    </source>
</evidence>
<dbReference type="InterPro" id="IPR004360">
    <property type="entry name" value="Glyas_Fos-R_dOase_dom"/>
</dbReference>
<keyword evidence="1" id="KW-0479">Metal-binding</keyword>
<dbReference type="InterPro" id="IPR029068">
    <property type="entry name" value="Glyas_Bleomycin-R_OHBP_Dase"/>
</dbReference>
<feature type="domain" description="VOC" evidence="2">
    <location>
        <begin position="7"/>
        <end position="160"/>
    </location>
</feature>
<dbReference type="Gene3D" id="3.10.180.10">
    <property type="entry name" value="2,3-Dihydroxybiphenyl 1,2-Dioxygenase, domain 1"/>
    <property type="match status" value="1"/>
</dbReference>
<evidence type="ECO:0000313" key="3">
    <source>
        <dbReference type="EMBL" id="VVO21875.1"/>
    </source>
</evidence>
<dbReference type="PROSITE" id="PS00934">
    <property type="entry name" value="GLYOXALASE_I_1"/>
    <property type="match status" value="1"/>
</dbReference>
<dbReference type="GO" id="GO:0004462">
    <property type="term" value="F:lactoylglutathione lyase activity"/>
    <property type="evidence" value="ECO:0007669"/>
    <property type="project" value="InterPro"/>
</dbReference>
<dbReference type="PROSITE" id="PS51819">
    <property type="entry name" value="VOC"/>
    <property type="match status" value="1"/>
</dbReference>
<accession>A0A5E7E5C2</accession>
<dbReference type="SUPFAM" id="SSF54593">
    <property type="entry name" value="Glyoxalase/Bleomycin resistance protein/Dihydroxybiphenyl dioxygenase"/>
    <property type="match status" value="1"/>
</dbReference>
<dbReference type="Pfam" id="PF00903">
    <property type="entry name" value="Glyoxalase"/>
    <property type="match status" value="1"/>
</dbReference>